<evidence type="ECO:0000313" key="2">
    <source>
        <dbReference type="Proteomes" id="UP000053097"/>
    </source>
</evidence>
<name>A0A026VUB0_OOCBI</name>
<reference evidence="1 2" key="1">
    <citation type="journal article" date="2014" name="Curr. Biol.">
        <title>The genome of the clonal raider ant Cerapachys biroi.</title>
        <authorList>
            <person name="Oxley P.R."/>
            <person name="Ji L."/>
            <person name="Fetter-Pruneda I."/>
            <person name="McKenzie S.K."/>
            <person name="Li C."/>
            <person name="Hu H."/>
            <person name="Zhang G."/>
            <person name="Kronauer D.J."/>
        </authorList>
    </citation>
    <scope>NUCLEOTIDE SEQUENCE [LARGE SCALE GENOMIC DNA]</scope>
</reference>
<dbReference type="EMBL" id="KK107921">
    <property type="protein sequence ID" value="EZA47235.1"/>
    <property type="molecule type" value="Genomic_DNA"/>
</dbReference>
<gene>
    <name evidence="1" type="ORF">X777_16497</name>
</gene>
<protein>
    <submittedName>
        <fullName evidence="1">Uncharacterized protein</fullName>
    </submittedName>
</protein>
<dbReference type="Proteomes" id="UP000053097">
    <property type="component" value="Unassembled WGS sequence"/>
</dbReference>
<dbReference type="OMA" id="HRSATNI"/>
<keyword evidence="2" id="KW-1185">Reference proteome</keyword>
<sequence length="395" mass="44626">LNDNADFTMRKSPAVLPELNSRTGFVMVDPNSSITNSQSTCLPILSKEDSARVLSKQFTDEGEHGKIDREVKKAKSIWQALQSEKDWTKSTKQMGNARTRKLYEMLEKVTCEIDKVQRRYAESRSNHLPRSATILKTGSKSNLEKEAGVRDTIFPKRTGTNSEIRFRDLKNVDSEIISKDTAKVRFNEAMENTLADDTNIRNKDRNKIMNTSKSTFRDNGKPSSKSYVEKYLQNYNEDNRDLHDEKETQERCQDMKSSANDIEDIFASLNIGSFGLFENFEELSDDMENCASTGNENRPCPPFTTDNTQVITCIEAVQEEGKIRDSTLLGKLHASDKKPMKAFEAKSTGTAKQSNAAGQDNTFIKMGLNVLNRSLSTGRQSQILQSEYLKKDLCS</sequence>
<dbReference type="STRING" id="2015173.A0A026VUB0"/>
<accession>A0A026VUB0</accession>
<dbReference type="OrthoDB" id="7542921at2759"/>
<organism evidence="1 2">
    <name type="scientific">Ooceraea biroi</name>
    <name type="common">Clonal raider ant</name>
    <name type="synonym">Cerapachys biroi</name>
    <dbReference type="NCBI Taxonomy" id="2015173"/>
    <lineage>
        <taxon>Eukaryota</taxon>
        <taxon>Metazoa</taxon>
        <taxon>Ecdysozoa</taxon>
        <taxon>Arthropoda</taxon>
        <taxon>Hexapoda</taxon>
        <taxon>Insecta</taxon>
        <taxon>Pterygota</taxon>
        <taxon>Neoptera</taxon>
        <taxon>Endopterygota</taxon>
        <taxon>Hymenoptera</taxon>
        <taxon>Apocrita</taxon>
        <taxon>Aculeata</taxon>
        <taxon>Formicoidea</taxon>
        <taxon>Formicidae</taxon>
        <taxon>Dorylinae</taxon>
        <taxon>Ooceraea</taxon>
    </lineage>
</organism>
<feature type="non-terminal residue" evidence="1">
    <location>
        <position position="1"/>
    </location>
</feature>
<evidence type="ECO:0000313" key="1">
    <source>
        <dbReference type="EMBL" id="EZA47235.1"/>
    </source>
</evidence>
<dbReference type="AlphaFoldDB" id="A0A026VUB0"/>
<proteinExistence type="predicted"/>